<reference evidence="2 3" key="1">
    <citation type="journal article" date="2016" name="Mol. Biol. Evol.">
        <title>Comparative Genomics of Early-Diverging Mushroom-Forming Fungi Provides Insights into the Origins of Lignocellulose Decay Capabilities.</title>
        <authorList>
            <person name="Nagy L.G."/>
            <person name="Riley R."/>
            <person name="Tritt A."/>
            <person name="Adam C."/>
            <person name="Daum C."/>
            <person name="Floudas D."/>
            <person name="Sun H."/>
            <person name="Yadav J.S."/>
            <person name="Pangilinan J."/>
            <person name="Larsson K.H."/>
            <person name="Matsuura K."/>
            <person name="Barry K."/>
            <person name="Labutti K."/>
            <person name="Kuo R."/>
            <person name="Ohm R.A."/>
            <person name="Bhattacharya S.S."/>
            <person name="Shirouzu T."/>
            <person name="Yoshinaga Y."/>
            <person name="Martin F.M."/>
            <person name="Grigoriev I.V."/>
            <person name="Hibbett D.S."/>
        </authorList>
    </citation>
    <scope>NUCLEOTIDE SEQUENCE [LARGE SCALE GENOMIC DNA]</scope>
    <source>
        <strain evidence="2 3">HHB12029</strain>
    </source>
</reference>
<keyword evidence="3" id="KW-1185">Reference proteome</keyword>
<dbReference type="AlphaFoldDB" id="A0A165B2S9"/>
<proteinExistence type="predicted"/>
<gene>
    <name evidence="2" type="ORF">EXIGLDRAFT_453604</name>
</gene>
<organism evidence="2 3">
    <name type="scientific">Exidia glandulosa HHB12029</name>
    <dbReference type="NCBI Taxonomy" id="1314781"/>
    <lineage>
        <taxon>Eukaryota</taxon>
        <taxon>Fungi</taxon>
        <taxon>Dikarya</taxon>
        <taxon>Basidiomycota</taxon>
        <taxon>Agaricomycotina</taxon>
        <taxon>Agaricomycetes</taxon>
        <taxon>Auriculariales</taxon>
        <taxon>Exidiaceae</taxon>
        <taxon>Exidia</taxon>
    </lineage>
</organism>
<dbReference type="EMBL" id="KV426573">
    <property type="protein sequence ID" value="KZV79717.1"/>
    <property type="molecule type" value="Genomic_DNA"/>
</dbReference>
<evidence type="ECO:0000256" key="1">
    <source>
        <dbReference type="SAM" id="MobiDB-lite"/>
    </source>
</evidence>
<evidence type="ECO:0000313" key="3">
    <source>
        <dbReference type="Proteomes" id="UP000077266"/>
    </source>
</evidence>
<feature type="compositionally biased region" description="Basic residues" evidence="1">
    <location>
        <begin position="51"/>
        <end position="66"/>
    </location>
</feature>
<feature type="region of interest" description="Disordered" evidence="1">
    <location>
        <begin position="1"/>
        <end position="89"/>
    </location>
</feature>
<dbReference type="InParanoid" id="A0A165B2S9"/>
<evidence type="ECO:0000313" key="2">
    <source>
        <dbReference type="EMBL" id="KZV79717.1"/>
    </source>
</evidence>
<dbReference type="Proteomes" id="UP000077266">
    <property type="component" value="Unassembled WGS sequence"/>
</dbReference>
<protein>
    <submittedName>
        <fullName evidence="2">Uncharacterized protein</fullName>
    </submittedName>
</protein>
<feature type="compositionally biased region" description="Basic residues" evidence="1">
    <location>
        <begin position="75"/>
        <end position="85"/>
    </location>
</feature>
<sequence>MCSSCAREPRATSTKPFQADAHDRSFRITSTGFPPHCSPKGTAHRPPAGRVAHRRRRHVTRRRRPPTAHSARTSVTRRKGAHSHPSKYQCPEHNSCTMMFRGRVHISPIAYPPNACRLRSSSTTGRSRAVSRDRIARPVPFAHHSRA</sequence>
<feature type="compositionally biased region" description="Low complexity" evidence="1">
    <location>
        <begin position="117"/>
        <end position="128"/>
    </location>
</feature>
<accession>A0A165B2S9</accession>
<name>A0A165B2S9_EXIGL</name>
<feature type="region of interest" description="Disordered" evidence="1">
    <location>
        <begin position="117"/>
        <end position="147"/>
    </location>
</feature>